<reference evidence="2 3" key="1">
    <citation type="submission" date="2016-10" db="EMBL/GenBank/DDBJ databases">
        <authorList>
            <person name="de Groot N.N."/>
        </authorList>
    </citation>
    <scope>NUCLEOTIDE SEQUENCE [LARGE SCALE GENOMIC DNA]</scope>
    <source>
        <strain evidence="2 3">CGMCC 4.7037</strain>
    </source>
</reference>
<organism evidence="2 3">
    <name type="scientific">Nonomuraea solani</name>
    <dbReference type="NCBI Taxonomy" id="1144553"/>
    <lineage>
        <taxon>Bacteria</taxon>
        <taxon>Bacillati</taxon>
        <taxon>Actinomycetota</taxon>
        <taxon>Actinomycetes</taxon>
        <taxon>Streptosporangiales</taxon>
        <taxon>Streptosporangiaceae</taxon>
        <taxon>Nonomuraea</taxon>
    </lineage>
</organism>
<proteinExistence type="predicted"/>
<dbReference type="Proteomes" id="UP000236732">
    <property type="component" value="Unassembled WGS sequence"/>
</dbReference>
<feature type="region of interest" description="Disordered" evidence="1">
    <location>
        <begin position="38"/>
        <end position="78"/>
    </location>
</feature>
<accession>A0A1H6EUG7</accession>
<feature type="compositionally biased region" description="Gly residues" evidence="1">
    <location>
        <begin position="391"/>
        <end position="400"/>
    </location>
</feature>
<feature type="region of interest" description="Disordered" evidence="1">
    <location>
        <begin position="1"/>
        <end position="20"/>
    </location>
</feature>
<gene>
    <name evidence="2" type="ORF">SAMN05444920_117127</name>
</gene>
<evidence type="ECO:0000256" key="1">
    <source>
        <dbReference type="SAM" id="MobiDB-lite"/>
    </source>
</evidence>
<evidence type="ECO:0000313" key="3">
    <source>
        <dbReference type="Proteomes" id="UP000236732"/>
    </source>
</evidence>
<feature type="region of interest" description="Disordered" evidence="1">
    <location>
        <begin position="377"/>
        <end position="426"/>
    </location>
</feature>
<dbReference type="EMBL" id="FNVT01000017">
    <property type="protein sequence ID" value="SEH00696.1"/>
    <property type="molecule type" value="Genomic_DNA"/>
</dbReference>
<evidence type="ECO:0008006" key="4">
    <source>
        <dbReference type="Google" id="ProtNLM"/>
    </source>
</evidence>
<feature type="compositionally biased region" description="Gly residues" evidence="1">
    <location>
        <begin position="55"/>
        <end position="78"/>
    </location>
</feature>
<keyword evidence="3" id="KW-1185">Reference proteome</keyword>
<protein>
    <recommendedName>
        <fullName evidence="4">Lantibiotic dehydratase, C terminus</fullName>
    </recommendedName>
</protein>
<evidence type="ECO:0000313" key="2">
    <source>
        <dbReference type="EMBL" id="SEH00696.1"/>
    </source>
</evidence>
<feature type="compositionally biased region" description="Low complexity" evidence="1">
    <location>
        <begin position="415"/>
        <end position="425"/>
    </location>
</feature>
<name>A0A1H6EUG7_9ACTN</name>
<dbReference type="AlphaFoldDB" id="A0A1H6EUG7"/>
<sequence>MSGLTLGPAAAHGFRTEGGGQNVTCGCGDQGVAGGCGDPDMAAHPGDRDVPEGPDGQGVAGCWDGEGGAGSSGEGSFGGDGLSWRVPVGGGEVVVELYPWAGVRTTGLPVRLLDGLGHPDLRRLTERLLAADRRLSAERDLFERSAAPLRDAVLRLSADQRALARRCLKSVRAGAPLSGDEIRLLDALGLAERVRRWQSAVVAAGAARAAARSAHAAARLATRRVVAEAYDDDVVRHAVFLTDPDFYRAIAKRPLARRPGDGTARRSRLLTAAAHRHLRRLVASAGGPLLYARFDQESPDAPQVGEWPAVEGREGRGVRADRGRLVGPSRLDRCEGCEAHEVREVSWAAEVPIGEQWPGEAGEQRLGACDEERSSRFGEFGSRAGGEEGSSRFGGCGSRAGGEEWSCGHDERASGSDGPSAGASGERVVIGEPALSRLREALSSVLPLWCLADRLARRGDAQVLRDVLTGLAAQARQAEVIRLSGRDVAAATAALWADEGPEPGLPGPELMAVGADLSQATWLLAGLHDDGPARCDGLVGGRGGCPVLPWVGLGAHTPRIMIDDLVYQRARWRFPLPEERGADAFDRWVVFHRRCQERGLPRYVFVHHPADPRPLYMDLCDPLAVEDLARREPAEVLVTEMLPGPEAGGLWWRGVDGGAECAELRLRCRVRPAHDVNRLPETRKGGDNPG</sequence>